<protein>
    <submittedName>
        <fullName evidence="2">Uncharacterized protein</fullName>
    </submittedName>
</protein>
<accession>A0ABD2P616</accession>
<proteinExistence type="predicted"/>
<feature type="region of interest" description="Disordered" evidence="1">
    <location>
        <begin position="47"/>
        <end position="76"/>
    </location>
</feature>
<name>A0ABD2P616_9CUCU</name>
<dbReference type="Proteomes" id="UP001516400">
    <property type="component" value="Unassembled WGS sequence"/>
</dbReference>
<evidence type="ECO:0000313" key="2">
    <source>
        <dbReference type="EMBL" id="KAL3286181.1"/>
    </source>
</evidence>
<feature type="compositionally biased region" description="Polar residues" evidence="1">
    <location>
        <begin position="51"/>
        <end position="60"/>
    </location>
</feature>
<evidence type="ECO:0000313" key="3">
    <source>
        <dbReference type="Proteomes" id="UP001516400"/>
    </source>
</evidence>
<sequence>MNPIATACLVYTMATEYGTKCRTSKEQKRKEAEQKVIMRNVINLASDEVGSDSNSTPNLTEKSEVGDKQQPIVDKKCDDMGENWELGLTKGLL</sequence>
<gene>
    <name evidence="2" type="ORF">HHI36_000692</name>
</gene>
<evidence type="ECO:0000256" key="1">
    <source>
        <dbReference type="SAM" id="MobiDB-lite"/>
    </source>
</evidence>
<dbReference type="EMBL" id="JABFTP020000185">
    <property type="protein sequence ID" value="KAL3286181.1"/>
    <property type="molecule type" value="Genomic_DNA"/>
</dbReference>
<dbReference type="AlphaFoldDB" id="A0ABD2P616"/>
<organism evidence="2 3">
    <name type="scientific">Cryptolaemus montrouzieri</name>
    <dbReference type="NCBI Taxonomy" id="559131"/>
    <lineage>
        <taxon>Eukaryota</taxon>
        <taxon>Metazoa</taxon>
        <taxon>Ecdysozoa</taxon>
        <taxon>Arthropoda</taxon>
        <taxon>Hexapoda</taxon>
        <taxon>Insecta</taxon>
        <taxon>Pterygota</taxon>
        <taxon>Neoptera</taxon>
        <taxon>Endopterygota</taxon>
        <taxon>Coleoptera</taxon>
        <taxon>Polyphaga</taxon>
        <taxon>Cucujiformia</taxon>
        <taxon>Coccinelloidea</taxon>
        <taxon>Coccinellidae</taxon>
        <taxon>Scymninae</taxon>
        <taxon>Scymnini</taxon>
        <taxon>Cryptolaemus</taxon>
    </lineage>
</organism>
<keyword evidence="3" id="KW-1185">Reference proteome</keyword>
<feature type="compositionally biased region" description="Basic and acidic residues" evidence="1">
    <location>
        <begin position="61"/>
        <end position="76"/>
    </location>
</feature>
<comment type="caution">
    <text evidence="2">The sequence shown here is derived from an EMBL/GenBank/DDBJ whole genome shotgun (WGS) entry which is preliminary data.</text>
</comment>
<reference evidence="2 3" key="1">
    <citation type="journal article" date="2021" name="BMC Biol.">
        <title>Horizontally acquired antibacterial genes associated with adaptive radiation of ladybird beetles.</title>
        <authorList>
            <person name="Li H.S."/>
            <person name="Tang X.F."/>
            <person name="Huang Y.H."/>
            <person name="Xu Z.Y."/>
            <person name="Chen M.L."/>
            <person name="Du X.Y."/>
            <person name="Qiu B.Y."/>
            <person name="Chen P.T."/>
            <person name="Zhang W."/>
            <person name="Slipinski A."/>
            <person name="Escalona H.E."/>
            <person name="Waterhouse R.M."/>
            <person name="Zwick A."/>
            <person name="Pang H."/>
        </authorList>
    </citation>
    <scope>NUCLEOTIDE SEQUENCE [LARGE SCALE GENOMIC DNA]</scope>
    <source>
        <strain evidence="2">SYSU2018</strain>
    </source>
</reference>